<sequence>MSFSPAGALSELDPERRKFRVSWFLNGDVFVTVHFSQFADFAGGYRFEFGRTLQCLPLHLSSLARLAGLESTGDVARRSDFQPTTCGRRRDLLIRRGVDHALSFARPDQRRPAEDRFHVLVGPSRDKPVTVFAGEFLHAVIGRPVLSSEEPETDHRPALAVAVFAAGSRFEMLGDMLVGVVLHRHAVGVVAGLVVRPRQQFRVEVRAGLDRDPAGCFAGHATTSNI</sequence>
<accession>A0A0F7LAG3</accession>
<dbReference type="EMBL" id="KR029603">
    <property type="protein sequence ID" value="AKH48372.1"/>
    <property type="molecule type" value="Genomic_DNA"/>
</dbReference>
<name>A0A0F7LAG3_9VIRU</name>
<reference evidence="1" key="2">
    <citation type="submission" date="2015-03" db="EMBL/GenBank/DDBJ databases">
        <authorList>
            <person name="Chow C.-E.T."/>
            <person name="Winget D.M."/>
            <person name="White R.A.III."/>
            <person name="Hallam S.J."/>
            <person name="Suttle C.A."/>
        </authorList>
    </citation>
    <scope>NUCLEOTIDE SEQUENCE</scope>
    <source>
        <strain evidence="1">Oxic1_8</strain>
    </source>
</reference>
<organism evidence="1">
    <name type="scientific">uncultured marine virus</name>
    <dbReference type="NCBI Taxonomy" id="186617"/>
    <lineage>
        <taxon>Viruses</taxon>
        <taxon>environmental samples</taxon>
    </lineage>
</organism>
<reference evidence="1" key="1">
    <citation type="journal article" date="2015" name="Front. Microbiol.">
        <title>Combining genomic sequencing methods to explore viral diversity and reveal potential virus-host interactions.</title>
        <authorList>
            <person name="Chow C.E."/>
            <person name="Winget D.M."/>
            <person name="White R.A.III."/>
            <person name="Hallam S.J."/>
            <person name="Suttle C.A."/>
        </authorList>
    </citation>
    <scope>NUCLEOTIDE SEQUENCE</scope>
    <source>
        <strain evidence="1">Oxic1_8</strain>
    </source>
</reference>
<evidence type="ECO:0000313" key="1">
    <source>
        <dbReference type="EMBL" id="AKH48372.1"/>
    </source>
</evidence>
<protein>
    <submittedName>
        <fullName evidence="1">Uncharacterized protein</fullName>
    </submittedName>
</protein>
<proteinExistence type="predicted"/>